<dbReference type="Gene3D" id="3.40.50.300">
    <property type="entry name" value="P-loop containing nucleotide triphosphate hydrolases"/>
    <property type="match status" value="1"/>
</dbReference>
<dbReference type="InterPro" id="IPR003593">
    <property type="entry name" value="AAA+_ATPase"/>
</dbReference>
<evidence type="ECO:0000256" key="3">
    <source>
        <dbReference type="ARBA" id="ARBA00022448"/>
    </source>
</evidence>
<name>A0A1I6KAL1_9SPHN</name>
<evidence type="ECO:0000256" key="4">
    <source>
        <dbReference type="ARBA" id="ARBA00022741"/>
    </source>
</evidence>
<dbReference type="InterPro" id="IPR013563">
    <property type="entry name" value="Oligopep_ABC_C"/>
</dbReference>
<dbReference type="CDD" id="cd03257">
    <property type="entry name" value="ABC_NikE_OppD_transporters"/>
    <property type="match status" value="1"/>
</dbReference>
<keyword evidence="3" id="KW-0813">Transport</keyword>
<dbReference type="RefSeq" id="WP_093312900.1">
    <property type="nucleotide sequence ID" value="NZ_FOZG01000001.1"/>
</dbReference>
<proteinExistence type="inferred from homology"/>
<keyword evidence="4" id="KW-0547">Nucleotide-binding</keyword>
<dbReference type="InterPro" id="IPR003439">
    <property type="entry name" value="ABC_transporter-like_ATP-bd"/>
</dbReference>
<dbReference type="GO" id="GO:0005886">
    <property type="term" value="C:plasma membrane"/>
    <property type="evidence" value="ECO:0007669"/>
    <property type="project" value="UniProtKB-SubCell"/>
</dbReference>
<keyword evidence="5 7" id="KW-0067">ATP-binding</keyword>
<dbReference type="PROSITE" id="PS50893">
    <property type="entry name" value="ABC_TRANSPORTER_2"/>
    <property type="match status" value="1"/>
</dbReference>
<evidence type="ECO:0000256" key="1">
    <source>
        <dbReference type="ARBA" id="ARBA00004417"/>
    </source>
</evidence>
<dbReference type="SUPFAM" id="SSF52540">
    <property type="entry name" value="P-loop containing nucleoside triphosphate hydrolases"/>
    <property type="match status" value="1"/>
</dbReference>
<evidence type="ECO:0000259" key="6">
    <source>
        <dbReference type="PROSITE" id="PS50893"/>
    </source>
</evidence>
<protein>
    <submittedName>
        <fullName evidence="7">Peptide/nickel transport system ATP-binding protein/oligopeptide transport system ATP-binding protein</fullName>
    </submittedName>
</protein>
<dbReference type="InterPro" id="IPR050319">
    <property type="entry name" value="ABC_transp_ATP-bind"/>
</dbReference>
<dbReference type="NCBIfam" id="TIGR01727">
    <property type="entry name" value="oligo_HPY"/>
    <property type="match status" value="1"/>
</dbReference>
<organism evidence="7 8">
    <name type="scientific">Sphingomonas jatrophae</name>
    <dbReference type="NCBI Taxonomy" id="1166337"/>
    <lineage>
        <taxon>Bacteria</taxon>
        <taxon>Pseudomonadati</taxon>
        <taxon>Pseudomonadota</taxon>
        <taxon>Alphaproteobacteria</taxon>
        <taxon>Sphingomonadales</taxon>
        <taxon>Sphingomonadaceae</taxon>
        <taxon>Sphingomonas</taxon>
    </lineage>
</organism>
<keyword evidence="8" id="KW-1185">Reference proteome</keyword>
<dbReference type="PROSITE" id="PS00211">
    <property type="entry name" value="ABC_TRANSPORTER_1"/>
    <property type="match status" value="1"/>
</dbReference>
<evidence type="ECO:0000313" key="8">
    <source>
        <dbReference type="Proteomes" id="UP000198824"/>
    </source>
</evidence>
<accession>A0A1I6KAL1</accession>
<dbReference type="GO" id="GO:0055085">
    <property type="term" value="P:transmembrane transport"/>
    <property type="evidence" value="ECO:0007669"/>
    <property type="project" value="UniProtKB-ARBA"/>
</dbReference>
<feature type="domain" description="ABC transporter" evidence="6">
    <location>
        <begin position="2"/>
        <end position="254"/>
    </location>
</feature>
<dbReference type="PANTHER" id="PTHR43776:SF7">
    <property type="entry name" value="D,D-DIPEPTIDE TRANSPORT ATP-BINDING PROTEIN DDPF-RELATED"/>
    <property type="match status" value="1"/>
</dbReference>
<dbReference type="Proteomes" id="UP000198824">
    <property type="component" value="Unassembled WGS sequence"/>
</dbReference>
<gene>
    <name evidence="7" type="ORF">SAMN05192580_1509</name>
</gene>
<dbReference type="EMBL" id="FOZG01000001">
    <property type="protein sequence ID" value="SFR88249.1"/>
    <property type="molecule type" value="Genomic_DNA"/>
</dbReference>
<dbReference type="Pfam" id="PF00005">
    <property type="entry name" value="ABC_tran"/>
    <property type="match status" value="1"/>
</dbReference>
<reference evidence="7 8" key="1">
    <citation type="submission" date="2016-10" db="EMBL/GenBank/DDBJ databases">
        <authorList>
            <person name="de Groot N.N."/>
        </authorList>
    </citation>
    <scope>NUCLEOTIDE SEQUENCE [LARGE SCALE GENOMIC DNA]</scope>
    <source>
        <strain evidence="7 8">S5-249</strain>
    </source>
</reference>
<comment type="subcellular location">
    <subcellularLocation>
        <location evidence="1">Cell inner membrane</location>
        <topology evidence="1">Peripheral membrane protein</topology>
    </subcellularLocation>
</comment>
<dbReference type="InterPro" id="IPR027417">
    <property type="entry name" value="P-loop_NTPase"/>
</dbReference>
<dbReference type="Pfam" id="PF08352">
    <property type="entry name" value="oligo_HPY"/>
    <property type="match status" value="1"/>
</dbReference>
<dbReference type="GO" id="GO:0016887">
    <property type="term" value="F:ATP hydrolysis activity"/>
    <property type="evidence" value="ECO:0007669"/>
    <property type="project" value="InterPro"/>
</dbReference>
<dbReference type="STRING" id="1166337.SAMN05192580_1509"/>
<dbReference type="SMART" id="SM00382">
    <property type="entry name" value="AAA"/>
    <property type="match status" value="1"/>
</dbReference>
<dbReference type="PANTHER" id="PTHR43776">
    <property type="entry name" value="TRANSPORT ATP-BINDING PROTEIN"/>
    <property type="match status" value="1"/>
</dbReference>
<dbReference type="OrthoDB" id="9802264at2"/>
<dbReference type="InterPro" id="IPR017871">
    <property type="entry name" value="ABC_transporter-like_CS"/>
</dbReference>
<dbReference type="FunFam" id="3.40.50.300:FF:000016">
    <property type="entry name" value="Oligopeptide ABC transporter ATP-binding component"/>
    <property type="match status" value="1"/>
</dbReference>
<evidence type="ECO:0000256" key="5">
    <source>
        <dbReference type="ARBA" id="ARBA00022840"/>
    </source>
</evidence>
<dbReference type="GO" id="GO:0015833">
    <property type="term" value="P:peptide transport"/>
    <property type="evidence" value="ECO:0007669"/>
    <property type="project" value="InterPro"/>
</dbReference>
<sequence>MSRLLDVAGLTVDFRGQRQGWVKAPPVRALSDVALHVDSGEIVGIVGESGSGKTTLGRAILGLIRPTEGSIHFEGTPLVGAPPKQMRAVRRRLQAVFQDPTSSLNPSMTVGAAIAEALALHGIGTREERPARVAALLERVGLPASAAARYPRMLSGGQRQRVGIARALAVEPALIVADEAVSALDVSVQAGIVNLLSDLRDELGLAMLFVSHDLSLVGYFCDRVVVLYLGRVMESGPVDAIFAAPRHPYTRALIDAAPAIDPAQRSTATAPLRGDPPSPMAPPSGCVFRTRCPHAIARCAEVVPPLEGPAEGHRAACIRQDELTSANHQEFVPS</sequence>
<evidence type="ECO:0000313" key="7">
    <source>
        <dbReference type="EMBL" id="SFR88249.1"/>
    </source>
</evidence>
<comment type="similarity">
    <text evidence="2">Belongs to the ABC transporter superfamily.</text>
</comment>
<evidence type="ECO:0000256" key="2">
    <source>
        <dbReference type="ARBA" id="ARBA00005417"/>
    </source>
</evidence>
<dbReference type="GO" id="GO:0005524">
    <property type="term" value="F:ATP binding"/>
    <property type="evidence" value="ECO:0007669"/>
    <property type="project" value="UniProtKB-KW"/>
</dbReference>
<dbReference type="AlphaFoldDB" id="A0A1I6KAL1"/>